<dbReference type="PANTHER" id="PTHR47784:SF5">
    <property type="entry name" value="STEROL UPTAKE CONTROL PROTEIN 2"/>
    <property type="match status" value="1"/>
</dbReference>
<evidence type="ECO:0000256" key="2">
    <source>
        <dbReference type="SAM" id="Phobius"/>
    </source>
</evidence>
<dbReference type="GO" id="GO:0001228">
    <property type="term" value="F:DNA-binding transcription activator activity, RNA polymerase II-specific"/>
    <property type="evidence" value="ECO:0007669"/>
    <property type="project" value="TreeGrafter"/>
</dbReference>
<keyword evidence="2" id="KW-0812">Transmembrane</keyword>
<dbReference type="eggNOG" id="ENOG502SJJF">
    <property type="taxonomic scope" value="Eukaryota"/>
</dbReference>
<feature type="region of interest" description="Disordered" evidence="1">
    <location>
        <begin position="183"/>
        <end position="206"/>
    </location>
</feature>
<keyword evidence="2" id="KW-0472">Membrane</keyword>
<dbReference type="InterPro" id="IPR021858">
    <property type="entry name" value="Fun_TF"/>
</dbReference>
<gene>
    <name evidence="3" type="ORF">A1O1_02136</name>
</gene>
<evidence type="ECO:0000313" key="4">
    <source>
        <dbReference type="Proteomes" id="UP000019484"/>
    </source>
</evidence>
<accession>W9YME8</accession>
<comment type="caution">
    <text evidence="3">The sequence shown here is derived from an EMBL/GenBank/DDBJ whole genome shotgun (WGS) entry which is preliminary data.</text>
</comment>
<dbReference type="InterPro" id="IPR053157">
    <property type="entry name" value="Sterol_Uptake_Regulator"/>
</dbReference>
<sequence length="532" mass="59426">MSEALVPSQLFLPLPQHHVLICRACRHAVPPLAVARHLKAIHHLDHARREVFLEFASRFDLHDPAHVDEPGADHFPVPGLPVYDGLQCTASNCGHLCLSEKRMRGHWQQVHGRHSRLEGDWRHAPLQTFFRGNQLRYFTGSVVERSKDSPGHSRHEHMLKGDVVRTFYFSDNGQGREIAFGVPEASGTATQGAGQEKPGSDDGRASLDPADRALLDHYMTNTCLKIATDEEGRAVWSTAVVCLAHSHGFVMHAILALAAMHLAHCHGSNSDLAKSREYLAIASKHQDEAMPAFRAAVDEANACKSHAILTFVHLLILYSIATEQSDEWLLLVTEDQSDTVTVPSWLHLLRTGCSLLCTTWDLIEIGPCRTLALLWRKEVGLPQAGTILASELRDKFLAAIPPPGSPDEWTRSERDEYADAASHLALAFAYYSQPSTGPCTTWDILQAWPLRLSDAFLAMMASGHPGALILLAHYAILLKDIEQQWYFRGRATRLIQRIAERLDQRWQTYIESPLRAIRKPVVRPRRLLPAPV</sequence>
<feature type="transmembrane region" description="Helical" evidence="2">
    <location>
        <begin position="455"/>
        <end position="478"/>
    </location>
</feature>
<dbReference type="AlphaFoldDB" id="W9YME8"/>
<dbReference type="Pfam" id="PF12013">
    <property type="entry name" value="OrsD"/>
    <property type="match status" value="1"/>
</dbReference>
<protein>
    <recommendedName>
        <fullName evidence="5">C2H2-type domain-containing protein</fullName>
    </recommendedName>
</protein>
<evidence type="ECO:0008006" key="5">
    <source>
        <dbReference type="Google" id="ProtNLM"/>
    </source>
</evidence>
<dbReference type="RefSeq" id="XP_007721237.1">
    <property type="nucleotide sequence ID" value="XM_007723047.1"/>
</dbReference>
<keyword evidence="4" id="KW-1185">Reference proteome</keyword>
<dbReference type="OrthoDB" id="416217at2759"/>
<dbReference type="EMBL" id="AMWN01000002">
    <property type="protein sequence ID" value="EXJ93743.1"/>
    <property type="molecule type" value="Genomic_DNA"/>
</dbReference>
<proteinExistence type="predicted"/>
<dbReference type="PANTHER" id="PTHR47784">
    <property type="entry name" value="STEROL UPTAKE CONTROL PROTEIN 2"/>
    <property type="match status" value="1"/>
</dbReference>
<dbReference type="Proteomes" id="UP000019484">
    <property type="component" value="Unassembled WGS sequence"/>
</dbReference>
<evidence type="ECO:0000256" key="1">
    <source>
        <dbReference type="SAM" id="MobiDB-lite"/>
    </source>
</evidence>
<reference evidence="3 4" key="1">
    <citation type="submission" date="2013-03" db="EMBL/GenBank/DDBJ databases">
        <title>The Genome Sequence of Capronia coronata CBS 617.96.</title>
        <authorList>
            <consortium name="The Broad Institute Genomics Platform"/>
            <person name="Cuomo C."/>
            <person name="de Hoog S."/>
            <person name="Gorbushina A."/>
            <person name="Walker B."/>
            <person name="Young S.K."/>
            <person name="Zeng Q."/>
            <person name="Gargeya S."/>
            <person name="Fitzgerald M."/>
            <person name="Haas B."/>
            <person name="Abouelleil A."/>
            <person name="Allen A.W."/>
            <person name="Alvarado L."/>
            <person name="Arachchi H.M."/>
            <person name="Berlin A.M."/>
            <person name="Chapman S.B."/>
            <person name="Gainer-Dewar J."/>
            <person name="Goldberg J."/>
            <person name="Griggs A."/>
            <person name="Gujja S."/>
            <person name="Hansen M."/>
            <person name="Howarth C."/>
            <person name="Imamovic A."/>
            <person name="Ireland A."/>
            <person name="Larimer J."/>
            <person name="McCowan C."/>
            <person name="Murphy C."/>
            <person name="Pearson M."/>
            <person name="Poon T.W."/>
            <person name="Priest M."/>
            <person name="Roberts A."/>
            <person name="Saif S."/>
            <person name="Shea T."/>
            <person name="Sisk P."/>
            <person name="Sykes S."/>
            <person name="Wortman J."/>
            <person name="Nusbaum C."/>
            <person name="Birren B."/>
        </authorList>
    </citation>
    <scope>NUCLEOTIDE SEQUENCE [LARGE SCALE GENOMIC DNA]</scope>
    <source>
        <strain evidence="3 4">CBS 617.96</strain>
    </source>
</reference>
<keyword evidence="2" id="KW-1133">Transmembrane helix</keyword>
<dbReference type="HOGENOM" id="CLU_024934_8_0_1"/>
<dbReference type="InterPro" id="IPR022698">
    <property type="entry name" value="OrsD"/>
</dbReference>
<organism evidence="3 4">
    <name type="scientific">Capronia coronata CBS 617.96</name>
    <dbReference type="NCBI Taxonomy" id="1182541"/>
    <lineage>
        <taxon>Eukaryota</taxon>
        <taxon>Fungi</taxon>
        <taxon>Dikarya</taxon>
        <taxon>Ascomycota</taxon>
        <taxon>Pezizomycotina</taxon>
        <taxon>Eurotiomycetes</taxon>
        <taxon>Chaetothyriomycetidae</taxon>
        <taxon>Chaetothyriales</taxon>
        <taxon>Herpotrichiellaceae</taxon>
        <taxon>Capronia</taxon>
    </lineage>
</organism>
<dbReference type="GeneID" id="19157036"/>
<dbReference type="Pfam" id="PF11951">
    <property type="entry name" value="Fungal_trans_2"/>
    <property type="match status" value="1"/>
</dbReference>
<name>W9YME8_9EURO</name>
<evidence type="ECO:0000313" key="3">
    <source>
        <dbReference type="EMBL" id="EXJ93743.1"/>
    </source>
</evidence>